<comment type="caution">
    <text evidence="1">The sequence shown here is derived from an EMBL/GenBank/DDBJ whole genome shotgun (WGS) entry which is preliminary data.</text>
</comment>
<dbReference type="AlphaFoldDB" id="A0AAW2UUZ0"/>
<organism evidence="1">
    <name type="scientific">Sesamum latifolium</name>
    <dbReference type="NCBI Taxonomy" id="2727402"/>
    <lineage>
        <taxon>Eukaryota</taxon>
        <taxon>Viridiplantae</taxon>
        <taxon>Streptophyta</taxon>
        <taxon>Embryophyta</taxon>
        <taxon>Tracheophyta</taxon>
        <taxon>Spermatophyta</taxon>
        <taxon>Magnoliopsida</taxon>
        <taxon>eudicotyledons</taxon>
        <taxon>Gunneridae</taxon>
        <taxon>Pentapetalae</taxon>
        <taxon>asterids</taxon>
        <taxon>lamiids</taxon>
        <taxon>Lamiales</taxon>
        <taxon>Pedaliaceae</taxon>
        <taxon>Sesamum</taxon>
    </lineage>
</organism>
<sequence>MARLSHSVRLARKEVGPPPAVALVQGVRGSPYEVVTTLGVGVTLLHSLVFHGQCPLLNIPSSRPDLHYEC</sequence>
<protein>
    <submittedName>
        <fullName evidence="1">Uncharacterized protein</fullName>
    </submittedName>
</protein>
<dbReference type="EMBL" id="JACGWN010000011">
    <property type="protein sequence ID" value="KAL0421285.1"/>
    <property type="molecule type" value="Genomic_DNA"/>
</dbReference>
<proteinExistence type="predicted"/>
<evidence type="ECO:0000313" key="1">
    <source>
        <dbReference type="EMBL" id="KAL0421285.1"/>
    </source>
</evidence>
<accession>A0AAW2UUZ0</accession>
<name>A0AAW2UUZ0_9LAMI</name>
<gene>
    <name evidence="1" type="ORF">Slati_3151400</name>
</gene>
<reference evidence="1" key="2">
    <citation type="journal article" date="2024" name="Plant">
        <title>Genomic evolution and insights into agronomic trait innovations of Sesamum species.</title>
        <authorList>
            <person name="Miao H."/>
            <person name="Wang L."/>
            <person name="Qu L."/>
            <person name="Liu H."/>
            <person name="Sun Y."/>
            <person name="Le M."/>
            <person name="Wang Q."/>
            <person name="Wei S."/>
            <person name="Zheng Y."/>
            <person name="Lin W."/>
            <person name="Duan Y."/>
            <person name="Cao H."/>
            <person name="Xiong S."/>
            <person name="Wang X."/>
            <person name="Wei L."/>
            <person name="Li C."/>
            <person name="Ma Q."/>
            <person name="Ju M."/>
            <person name="Zhao R."/>
            <person name="Li G."/>
            <person name="Mu C."/>
            <person name="Tian Q."/>
            <person name="Mei H."/>
            <person name="Zhang T."/>
            <person name="Gao T."/>
            <person name="Zhang H."/>
        </authorList>
    </citation>
    <scope>NUCLEOTIDE SEQUENCE</scope>
    <source>
        <strain evidence="1">KEN1</strain>
    </source>
</reference>
<reference evidence="1" key="1">
    <citation type="submission" date="2020-06" db="EMBL/GenBank/DDBJ databases">
        <authorList>
            <person name="Li T."/>
            <person name="Hu X."/>
            <person name="Zhang T."/>
            <person name="Song X."/>
            <person name="Zhang H."/>
            <person name="Dai N."/>
            <person name="Sheng W."/>
            <person name="Hou X."/>
            <person name="Wei L."/>
        </authorList>
    </citation>
    <scope>NUCLEOTIDE SEQUENCE</scope>
    <source>
        <strain evidence="1">KEN1</strain>
        <tissue evidence="1">Leaf</tissue>
    </source>
</reference>